<dbReference type="EMBL" id="FXTP01000001">
    <property type="protein sequence ID" value="SMO32637.1"/>
    <property type="molecule type" value="Genomic_DNA"/>
</dbReference>
<name>A0A521ACT3_9BACT</name>
<feature type="signal peptide" evidence="1">
    <location>
        <begin position="1"/>
        <end position="23"/>
    </location>
</feature>
<accession>A0A521ACT3</accession>
<sequence length="337" mass="37620">MTFRSFFPFLTALFLLSASFIHSPNSFDNRSSQIDKSVNAIIGDDSYKQAFGVEPDASSPEILRLKTHLNYVIALLKEKKTDDLTHQQQQNRARIIDLLEQYTEGGVFPRNHHFETRRPVFIDRDGNLCAVGYLIAQTEGLPYAERINRDHKFDYVKDINPKLIDGWLAKNGITKKEAAMIQPTYQPIRRTVTKNNIETEYAIGSSLLAGAQIGLSTYHLLMKGQPNRNAYVVNGALGFASLTLGVINLDNTQVKTDPMCGIVAPCWEQETTYKNPDRTKLSVANIIMGSASMVYNGFRYFRAKNADQETALQVAPAPLFDPSTGQTAPGLSVSMNF</sequence>
<dbReference type="AlphaFoldDB" id="A0A521ACT3"/>
<evidence type="ECO:0000313" key="2">
    <source>
        <dbReference type="EMBL" id="SMO32637.1"/>
    </source>
</evidence>
<dbReference type="OrthoDB" id="1466022at2"/>
<keyword evidence="1" id="KW-0732">Signal</keyword>
<evidence type="ECO:0000256" key="1">
    <source>
        <dbReference type="SAM" id="SignalP"/>
    </source>
</evidence>
<organism evidence="2 3">
    <name type="scientific">Gracilimonas mengyeensis</name>
    <dbReference type="NCBI Taxonomy" id="1302730"/>
    <lineage>
        <taxon>Bacteria</taxon>
        <taxon>Pseudomonadati</taxon>
        <taxon>Balneolota</taxon>
        <taxon>Balneolia</taxon>
        <taxon>Balneolales</taxon>
        <taxon>Balneolaceae</taxon>
        <taxon>Gracilimonas</taxon>
    </lineage>
</organism>
<protein>
    <submittedName>
        <fullName evidence="2">Uncharacterized protein</fullName>
    </submittedName>
</protein>
<dbReference type="RefSeq" id="WP_142452595.1">
    <property type="nucleotide sequence ID" value="NZ_FXTP01000001.1"/>
</dbReference>
<feature type="chain" id="PRO_5021803399" evidence="1">
    <location>
        <begin position="24"/>
        <end position="337"/>
    </location>
</feature>
<reference evidence="2 3" key="1">
    <citation type="submission" date="2017-05" db="EMBL/GenBank/DDBJ databases">
        <authorList>
            <person name="Varghese N."/>
            <person name="Submissions S."/>
        </authorList>
    </citation>
    <scope>NUCLEOTIDE SEQUENCE [LARGE SCALE GENOMIC DNA]</scope>
    <source>
        <strain evidence="2 3">DSM 21985</strain>
    </source>
</reference>
<dbReference type="Proteomes" id="UP000317557">
    <property type="component" value="Unassembled WGS sequence"/>
</dbReference>
<proteinExistence type="predicted"/>
<evidence type="ECO:0000313" key="3">
    <source>
        <dbReference type="Proteomes" id="UP000317557"/>
    </source>
</evidence>
<gene>
    <name evidence="2" type="ORF">SAMN06265219_10159</name>
</gene>
<keyword evidence="3" id="KW-1185">Reference proteome</keyword>